<name>X0WIT3_9ZZZZ</name>
<dbReference type="AlphaFoldDB" id="X0WIT3"/>
<organism evidence="1">
    <name type="scientific">marine sediment metagenome</name>
    <dbReference type="NCBI Taxonomy" id="412755"/>
    <lineage>
        <taxon>unclassified sequences</taxon>
        <taxon>metagenomes</taxon>
        <taxon>ecological metagenomes</taxon>
    </lineage>
</organism>
<dbReference type="InterPro" id="IPR029055">
    <property type="entry name" value="Ntn_hydrolases_N"/>
</dbReference>
<proteinExistence type="predicted"/>
<evidence type="ECO:0000313" key="1">
    <source>
        <dbReference type="EMBL" id="GAG23127.1"/>
    </source>
</evidence>
<evidence type="ECO:0008006" key="2">
    <source>
        <dbReference type="Google" id="ProtNLM"/>
    </source>
</evidence>
<dbReference type="PRINTS" id="PR01210">
    <property type="entry name" value="GGTRANSPTASE"/>
</dbReference>
<dbReference type="EMBL" id="BARS01030550">
    <property type="protein sequence ID" value="GAG23127.1"/>
    <property type="molecule type" value="Genomic_DNA"/>
</dbReference>
<dbReference type="InterPro" id="IPR052896">
    <property type="entry name" value="GGT-like_enzyme"/>
</dbReference>
<dbReference type="PANTHER" id="PTHR43881">
    <property type="entry name" value="GAMMA-GLUTAMYLTRANSPEPTIDASE (AFU_ORTHOLOGUE AFUA_4G13580)"/>
    <property type="match status" value="1"/>
</dbReference>
<dbReference type="Pfam" id="PF01019">
    <property type="entry name" value="G_glu_transpept"/>
    <property type="match status" value="1"/>
</dbReference>
<accession>X0WIT3</accession>
<dbReference type="SUPFAM" id="SSF56235">
    <property type="entry name" value="N-terminal nucleophile aminohydrolases (Ntn hydrolases)"/>
    <property type="match status" value="1"/>
</dbReference>
<comment type="caution">
    <text evidence="1">The sequence shown here is derived from an EMBL/GenBank/DDBJ whole genome shotgun (WGS) entry which is preliminary data.</text>
</comment>
<feature type="non-terminal residue" evidence="1">
    <location>
        <position position="262"/>
    </location>
</feature>
<dbReference type="InterPro" id="IPR043137">
    <property type="entry name" value="GGT_ssub_C"/>
</dbReference>
<dbReference type="PANTHER" id="PTHR43881:SF1">
    <property type="entry name" value="GAMMA-GLUTAMYLTRANSPEPTIDASE (AFU_ORTHOLOGUE AFUA_4G13580)"/>
    <property type="match status" value="1"/>
</dbReference>
<gene>
    <name evidence="1" type="ORF">S01H1_47644</name>
</gene>
<feature type="non-terminal residue" evidence="1">
    <location>
        <position position="1"/>
    </location>
</feature>
<dbReference type="Gene3D" id="1.10.246.130">
    <property type="match status" value="1"/>
</dbReference>
<reference evidence="1" key="1">
    <citation type="journal article" date="2014" name="Front. Microbiol.">
        <title>High frequency of phylogenetically diverse reductive dehalogenase-homologous genes in deep subseafloor sedimentary metagenomes.</title>
        <authorList>
            <person name="Kawai M."/>
            <person name="Futagami T."/>
            <person name="Toyoda A."/>
            <person name="Takaki Y."/>
            <person name="Nishi S."/>
            <person name="Hori S."/>
            <person name="Arai W."/>
            <person name="Tsubouchi T."/>
            <person name="Morono Y."/>
            <person name="Uchiyama I."/>
            <person name="Ito T."/>
            <person name="Fujiyama A."/>
            <person name="Inagaki F."/>
            <person name="Takami H."/>
        </authorList>
    </citation>
    <scope>NUCLEOTIDE SEQUENCE</scope>
    <source>
        <strain evidence="1">Expedition CK06-06</strain>
    </source>
</reference>
<dbReference type="InterPro" id="IPR043138">
    <property type="entry name" value="GGT_lsub"/>
</dbReference>
<sequence length="262" mass="29384">KGKIARAIVAESKRRDGLLEEEDFAAYQSKWVEPISTLYRDYRIYECPPNGQGMIALEALNMVEGFAIDKLEHNSEEYLHLLIEATKLAFADGLYYVCDPDFHSIPLGHLLSKDYAEKRRRLIQGQALEAPAHGKFPGDTVYLTVVDEERNVVSFVNSLGSMFGSGVTVEGTGIVLQNRGRNFILDESHPNCLEPYKRPYHTIIPAMAFFEGRPFISFGVMGGMMQPQGQLQVLCSLIDHSMSPQSALDAPRFRFYEGNKVG</sequence>
<dbReference type="Gene3D" id="3.60.20.40">
    <property type="match status" value="1"/>
</dbReference>
<protein>
    <recommendedName>
        <fullName evidence="2">Gamma-glutamyltransferase</fullName>
    </recommendedName>
</protein>